<dbReference type="InterPro" id="IPR045357">
    <property type="entry name" value="Aminopeptidase_N-like_N"/>
</dbReference>
<evidence type="ECO:0000256" key="1">
    <source>
        <dbReference type="ARBA" id="ARBA00001947"/>
    </source>
</evidence>
<dbReference type="InterPro" id="IPR014782">
    <property type="entry name" value="Peptidase_M1_dom"/>
</dbReference>
<dbReference type="Pfam" id="PF17900">
    <property type="entry name" value="Peptidase_M1_N"/>
    <property type="match status" value="1"/>
</dbReference>
<dbReference type="InterPro" id="IPR042097">
    <property type="entry name" value="Aminopeptidase_N-like_N_sf"/>
</dbReference>
<keyword evidence="7" id="KW-0862">Zinc</keyword>
<keyword evidence="6" id="KW-0378">Hydrolase</keyword>
<dbReference type="GO" id="GO:0006508">
    <property type="term" value="P:proteolysis"/>
    <property type="evidence" value="ECO:0007669"/>
    <property type="project" value="UniProtKB-KW"/>
</dbReference>
<dbReference type="Gene3D" id="1.25.10.10">
    <property type="entry name" value="Leucine-rich Repeat Variant"/>
    <property type="match status" value="2"/>
</dbReference>
<evidence type="ECO:0000256" key="5">
    <source>
        <dbReference type="ARBA" id="ARBA00022723"/>
    </source>
</evidence>
<dbReference type="SUPFAM" id="SSF55486">
    <property type="entry name" value="Metalloproteases ('zincins'), catalytic domain"/>
    <property type="match status" value="1"/>
</dbReference>
<proteinExistence type="inferred from homology"/>
<evidence type="ECO:0000256" key="2">
    <source>
        <dbReference type="ARBA" id="ARBA00010136"/>
    </source>
</evidence>
<sequence>MHPYLKIGRDFVFPDYRPRYPRRPSFKITHYRLEISLDLEDRRVDGKATLGLQNSSNQVELDAVEMDITRVEGGSYDYDGKILRITLPSKQEHKLTVYYKAWPRTGLYFVMPEERSRAFVWSHGEPEYNRYWMPVYDYPNMKFSTELVATVPDPLEVVSNGELVDVQREKGMSTWHWLLEAPHTSYLMSFVAGVFDKVEEYFDGVRLGFYVPKGMGKYIKNSFSKTADIIRFFSQYLNYPYPYKSYKQICVPEFVVGGMENTTATTLTDLTLHDDHAHMDFSSDPLVAHELAHQWFGDLVTCSDWSHIWLNESFATYLENLYVRHDKGNDEFLYELYSDLKSYLDEYQRRYSRPVVVRLYKHPDELFDRHAYPKGGLVLHTISNVVGEERFRKGLSLFLKKHQFSTADTEDLRKALEHEAGTPLEHLFEQLVYSAGHPSLNISYRWDSENQLLRLNVKQVQGADCPETYDLELEVEITAGDEKIVSKIPLDVREVSLHFPLRTKPSHVCVDPWLKLLRAVSVERPVEEALKAVVECRSVVCRLENVEFLGKQGGRRVVEALEKVVKHDSFWGVSYQASKALGQIKSGEAKQALLRCLADVKHPKVRRGVVEALGSFEKDEQVAEALKKIIDDASESYYVRQAACISLGRLKTPENLPALIKALGYESHAHAIACGAVAGLSELGTDEAFTYVAGRTEPPYPTPVRLAAIAGLAKFPDKQEVFERLEKLSYDSNERVRGAVVSAARELMDSRLLGTLDRLAEQDLNGRVCRNAREVAKKIRDQLEKGVEYKALREEIEKVRDENRRISERLYRVEGKLG</sequence>
<dbReference type="AlphaFoldDB" id="A0A7J3VUK0"/>
<comment type="cofactor">
    <cofactor evidence="1">
        <name>Zn(2+)</name>
        <dbReference type="ChEBI" id="CHEBI:29105"/>
    </cofactor>
</comment>
<keyword evidence="3 11" id="KW-0031">Aminopeptidase</keyword>
<dbReference type="PRINTS" id="PR00756">
    <property type="entry name" value="ALADIPTASE"/>
</dbReference>
<dbReference type="InterPro" id="IPR011989">
    <property type="entry name" value="ARM-like"/>
</dbReference>
<dbReference type="GO" id="GO:0005737">
    <property type="term" value="C:cytoplasm"/>
    <property type="evidence" value="ECO:0007669"/>
    <property type="project" value="TreeGrafter"/>
</dbReference>
<dbReference type="Pfam" id="PF13646">
    <property type="entry name" value="HEAT_2"/>
    <property type="match status" value="1"/>
</dbReference>
<dbReference type="GO" id="GO:0016020">
    <property type="term" value="C:membrane"/>
    <property type="evidence" value="ECO:0007669"/>
    <property type="project" value="TreeGrafter"/>
</dbReference>
<protein>
    <submittedName>
        <fullName evidence="11">Aminopeptidase</fullName>
    </submittedName>
</protein>
<dbReference type="SUPFAM" id="SSF48371">
    <property type="entry name" value="ARM repeat"/>
    <property type="match status" value="1"/>
</dbReference>
<dbReference type="CDD" id="cd09603">
    <property type="entry name" value="M1_APN_like"/>
    <property type="match status" value="1"/>
</dbReference>
<evidence type="ECO:0000256" key="4">
    <source>
        <dbReference type="ARBA" id="ARBA00022670"/>
    </source>
</evidence>
<evidence type="ECO:0000256" key="3">
    <source>
        <dbReference type="ARBA" id="ARBA00022438"/>
    </source>
</evidence>
<dbReference type="InterPro" id="IPR027268">
    <property type="entry name" value="Peptidase_M4/M1_CTD_sf"/>
</dbReference>
<keyword evidence="5" id="KW-0479">Metal-binding</keyword>
<evidence type="ECO:0000259" key="9">
    <source>
        <dbReference type="Pfam" id="PF01433"/>
    </source>
</evidence>
<evidence type="ECO:0000256" key="7">
    <source>
        <dbReference type="ARBA" id="ARBA00022833"/>
    </source>
</evidence>
<dbReference type="GO" id="GO:0008270">
    <property type="term" value="F:zinc ion binding"/>
    <property type="evidence" value="ECO:0007669"/>
    <property type="project" value="InterPro"/>
</dbReference>
<dbReference type="GO" id="GO:0043171">
    <property type="term" value="P:peptide catabolic process"/>
    <property type="evidence" value="ECO:0007669"/>
    <property type="project" value="TreeGrafter"/>
</dbReference>
<dbReference type="PANTHER" id="PTHR11533:SF174">
    <property type="entry name" value="PUROMYCIN-SENSITIVE AMINOPEPTIDASE-RELATED"/>
    <property type="match status" value="1"/>
</dbReference>
<dbReference type="FunFam" id="1.10.390.10:FF:000013">
    <property type="entry name" value="Aminopeptidase N"/>
    <property type="match status" value="1"/>
</dbReference>
<feature type="domain" description="Peptidase M1 membrane alanine aminopeptidase" evidence="9">
    <location>
        <begin position="223"/>
        <end position="429"/>
    </location>
</feature>
<dbReference type="GO" id="GO:0005615">
    <property type="term" value="C:extracellular space"/>
    <property type="evidence" value="ECO:0007669"/>
    <property type="project" value="TreeGrafter"/>
</dbReference>
<keyword evidence="4" id="KW-0645">Protease</keyword>
<dbReference type="GO" id="GO:0042277">
    <property type="term" value="F:peptide binding"/>
    <property type="evidence" value="ECO:0007669"/>
    <property type="project" value="TreeGrafter"/>
</dbReference>
<accession>A0A7J3VUK0</accession>
<feature type="domain" description="Aminopeptidase N-like N-terminal" evidence="10">
    <location>
        <begin position="29"/>
        <end position="187"/>
    </location>
</feature>
<dbReference type="Pfam" id="PF01433">
    <property type="entry name" value="Peptidase_M1"/>
    <property type="match status" value="1"/>
</dbReference>
<comment type="caution">
    <text evidence="11">The sequence shown here is derived from an EMBL/GenBank/DDBJ whole genome shotgun (WGS) entry which is preliminary data.</text>
</comment>
<dbReference type="EMBL" id="DRXH01000173">
    <property type="protein sequence ID" value="HHM44636.1"/>
    <property type="molecule type" value="Genomic_DNA"/>
</dbReference>
<dbReference type="SUPFAM" id="SSF63737">
    <property type="entry name" value="Leukotriene A4 hydrolase N-terminal domain"/>
    <property type="match status" value="1"/>
</dbReference>
<organism evidence="11">
    <name type="scientific">Caldiarchaeum subterraneum</name>
    <dbReference type="NCBI Taxonomy" id="311458"/>
    <lineage>
        <taxon>Archaea</taxon>
        <taxon>Nitrososphaerota</taxon>
        <taxon>Candidatus Caldarchaeales</taxon>
        <taxon>Candidatus Caldarchaeaceae</taxon>
        <taxon>Candidatus Caldarchaeum</taxon>
    </lineage>
</organism>
<evidence type="ECO:0000256" key="8">
    <source>
        <dbReference type="ARBA" id="ARBA00023049"/>
    </source>
</evidence>
<evidence type="ECO:0000259" key="10">
    <source>
        <dbReference type="Pfam" id="PF17900"/>
    </source>
</evidence>
<dbReference type="PANTHER" id="PTHR11533">
    <property type="entry name" value="PROTEASE M1 ZINC METALLOPROTEASE"/>
    <property type="match status" value="1"/>
</dbReference>
<dbReference type="InterPro" id="IPR004155">
    <property type="entry name" value="PBS_lyase_HEAT"/>
</dbReference>
<dbReference type="GO" id="GO:0070006">
    <property type="term" value="F:metalloaminopeptidase activity"/>
    <property type="evidence" value="ECO:0007669"/>
    <property type="project" value="TreeGrafter"/>
</dbReference>
<dbReference type="SMART" id="SM00567">
    <property type="entry name" value="EZ_HEAT"/>
    <property type="match status" value="4"/>
</dbReference>
<evidence type="ECO:0000313" key="11">
    <source>
        <dbReference type="EMBL" id="HHM44636.1"/>
    </source>
</evidence>
<reference evidence="11" key="1">
    <citation type="journal article" date="2020" name="mSystems">
        <title>Genome- and Community-Level Interaction Insights into Carbon Utilization and Element Cycling Functions of Hydrothermarchaeota in Hydrothermal Sediment.</title>
        <authorList>
            <person name="Zhou Z."/>
            <person name="Liu Y."/>
            <person name="Xu W."/>
            <person name="Pan J."/>
            <person name="Luo Z.H."/>
            <person name="Li M."/>
        </authorList>
    </citation>
    <scope>NUCLEOTIDE SEQUENCE [LARGE SCALE GENOMIC DNA]</scope>
    <source>
        <strain evidence="11">SpSt-1074</strain>
    </source>
</reference>
<evidence type="ECO:0000256" key="6">
    <source>
        <dbReference type="ARBA" id="ARBA00022801"/>
    </source>
</evidence>
<dbReference type="Gene3D" id="2.60.40.1730">
    <property type="entry name" value="tricorn interacting facor f3 domain"/>
    <property type="match status" value="1"/>
</dbReference>
<dbReference type="Gene3D" id="1.10.390.10">
    <property type="entry name" value="Neutral Protease Domain 2"/>
    <property type="match status" value="1"/>
</dbReference>
<dbReference type="InterPro" id="IPR016024">
    <property type="entry name" value="ARM-type_fold"/>
</dbReference>
<name>A0A7J3VUK0_CALS0</name>
<dbReference type="InterPro" id="IPR001930">
    <property type="entry name" value="Peptidase_M1"/>
</dbReference>
<keyword evidence="8" id="KW-0482">Metalloprotease</keyword>
<gene>
    <name evidence="11" type="ORF">ENM31_05010</name>
</gene>
<comment type="similarity">
    <text evidence="2">Belongs to the peptidase M1 family.</text>
</comment>
<dbReference type="InterPro" id="IPR050344">
    <property type="entry name" value="Peptidase_M1_aminopeptidases"/>
</dbReference>